<keyword evidence="11" id="KW-0732">Signal</keyword>
<evidence type="ECO:0000256" key="4">
    <source>
        <dbReference type="ARBA" id="ARBA00022722"/>
    </source>
</evidence>
<keyword evidence="6 11" id="KW-0255">Endonuclease</keyword>
<accession>A0A6J1SRL4</accession>
<evidence type="ECO:0000256" key="10">
    <source>
        <dbReference type="ARBA" id="ARBA00023239"/>
    </source>
</evidence>
<dbReference type="PANTHER" id="PTHR12439:SF42">
    <property type="entry name" value="ENDORIBONUCLEASE-RELATED"/>
    <property type="match status" value="1"/>
</dbReference>
<keyword evidence="5 11" id="KW-0479">Metal-binding</keyword>
<protein>
    <submittedName>
        <fullName evidence="15">Endoribonuclease CG2145-like</fullName>
    </submittedName>
</protein>
<comment type="cofactor">
    <cofactor evidence="1 11">
        <name>Mn(2+)</name>
        <dbReference type="ChEBI" id="CHEBI:29035"/>
    </cofactor>
</comment>
<feature type="compositionally biased region" description="Polar residues" evidence="12">
    <location>
        <begin position="81"/>
        <end position="106"/>
    </location>
</feature>
<evidence type="ECO:0000256" key="7">
    <source>
        <dbReference type="ARBA" id="ARBA00022801"/>
    </source>
</evidence>
<feature type="compositionally biased region" description="Polar residues" evidence="12">
    <location>
        <begin position="113"/>
        <end position="139"/>
    </location>
</feature>
<sequence>MAEMKGTMKLIVMCAFVTWAARGVEGLDPQPQGNVWKSGNTSRPWQNPGWASSTQTYNPVTQPPSKDQNSEWPSLSGGRQEVQQNRQPSSGVSYSRTVSPTNQRTGSTGGLRPSSQRPYNQNGQQRSTYKPPSPVSASHNRTRTTDQELTTLSEKLFDEDVNNVGQNIRLNYQSRTQSNSLKDAAPEPLLTVDPVALDSPTIKALRQLYDNYIADSSFVESITSTERQEESDFLDKILDTRVMADTMEFLADKGYVQRNKKAFKELLNSIWFTMYSRGGGIIGSSAFEHVFLGELKKDEVSGLHNWVYFANEEENHRADYMGYLKKLDLGKKSNLLKVHFRWSNIIKNSGSMFVGTSPEMEIALYTICFLTRPDDRCPLSLGGKTFGIQTYTYRLNRNRGVVIGSAYPVF</sequence>
<evidence type="ECO:0000256" key="1">
    <source>
        <dbReference type="ARBA" id="ARBA00001936"/>
    </source>
</evidence>
<keyword evidence="9 11" id="KW-0464">Manganese</keyword>
<evidence type="ECO:0000256" key="9">
    <source>
        <dbReference type="ARBA" id="ARBA00023211"/>
    </source>
</evidence>
<dbReference type="RefSeq" id="XP_026283934.1">
    <property type="nucleotide sequence ID" value="XM_026428149.2"/>
</dbReference>
<dbReference type="PROSITE" id="PS51959">
    <property type="entry name" value="ENDOU"/>
    <property type="match status" value="1"/>
</dbReference>
<dbReference type="AlphaFoldDB" id="A0A6J1SRL4"/>
<feature type="region of interest" description="Disordered" evidence="12">
    <location>
        <begin position="26"/>
        <end position="147"/>
    </location>
</feature>
<dbReference type="GO" id="GO:0016829">
    <property type="term" value="F:lyase activity"/>
    <property type="evidence" value="ECO:0007669"/>
    <property type="project" value="UniProtKB-KW"/>
</dbReference>
<evidence type="ECO:0000256" key="12">
    <source>
        <dbReference type="SAM" id="MobiDB-lite"/>
    </source>
</evidence>
<reference evidence="15" key="1">
    <citation type="submission" date="2025-08" db="UniProtKB">
        <authorList>
            <consortium name="RefSeq"/>
        </authorList>
    </citation>
    <scope>IDENTIFICATION</scope>
    <source>
        <tissue evidence="15">Whole organism</tissue>
    </source>
</reference>
<dbReference type="InterPro" id="IPR037227">
    <property type="entry name" value="EndoU-like"/>
</dbReference>
<keyword evidence="7 11" id="KW-0378">Hydrolase</keyword>
<evidence type="ECO:0000313" key="15">
    <source>
        <dbReference type="RefSeq" id="XP_026283934.1"/>
    </source>
</evidence>
<evidence type="ECO:0000256" key="6">
    <source>
        <dbReference type="ARBA" id="ARBA00022759"/>
    </source>
</evidence>
<proteinExistence type="inferred from homology"/>
<dbReference type="KEGG" id="foc:113210261"/>
<dbReference type="GO" id="GO:0003723">
    <property type="term" value="F:RNA binding"/>
    <property type="evidence" value="ECO:0007669"/>
    <property type="project" value="UniProtKB-UniRule"/>
</dbReference>
<dbReference type="Proteomes" id="UP000504606">
    <property type="component" value="Unplaced"/>
</dbReference>
<evidence type="ECO:0000256" key="5">
    <source>
        <dbReference type="ARBA" id="ARBA00022723"/>
    </source>
</evidence>
<dbReference type="CDD" id="cd21159">
    <property type="entry name" value="XendoU"/>
    <property type="match status" value="1"/>
</dbReference>
<evidence type="ECO:0000313" key="14">
    <source>
        <dbReference type="Proteomes" id="UP000504606"/>
    </source>
</evidence>
<dbReference type="PANTHER" id="PTHR12439">
    <property type="entry name" value="PLACENTAL PROTEIN 11-RELATED"/>
    <property type="match status" value="1"/>
</dbReference>
<comment type="similarity">
    <text evidence="2 11">Belongs to the ENDOU family.</text>
</comment>
<evidence type="ECO:0000256" key="8">
    <source>
        <dbReference type="ARBA" id="ARBA00022884"/>
    </source>
</evidence>
<dbReference type="OrthoDB" id="430326at2759"/>
<dbReference type="SUPFAM" id="SSF142877">
    <property type="entry name" value="EndoU-like"/>
    <property type="match status" value="1"/>
</dbReference>
<feature type="signal peptide" evidence="11">
    <location>
        <begin position="1"/>
        <end position="26"/>
    </location>
</feature>
<feature type="domain" description="EndoU" evidence="13">
    <location>
        <begin position="145"/>
        <end position="410"/>
    </location>
</feature>
<dbReference type="Pfam" id="PF09412">
    <property type="entry name" value="XendoU"/>
    <property type="match status" value="1"/>
</dbReference>
<gene>
    <name evidence="15" type="primary">LOC113210261</name>
</gene>
<dbReference type="InterPro" id="IPR018998">
    <property type="entry name" value="EndoU_C"/>
</dbReference>
<dbReference type="GeneID" id="113210261"/>
<name>A0A6J1SRL4_FRAOC</name>
<keyword evidence="4 11" id="KW-0540">Nuclease</keyword>
<keyword evidence="8 11" id="KW-0694">RNA-binding</keyword>
<dbReference type="InterPro" id="IPR039787">
    <property type="entry name" value="ENDOU"/>
</dbReference>
<feature type="compositionally biased region" description="Polar residues" evidence="12">
    <location>
        <begin position="31"/>
        <end position="73"/>
    </location>
</feature>
<keyword evidence="14" id="KW-1185">Reference proteome</keyword>
<evidence type="ECO:0000259" key="13">
    <source>
        <dbReference type="PROSITE" id="PS51959"/>
    </source>
</evidence>
<evidence type="ECO:0000256" key="11">
    <source>
        <dbReference type="RuleBase" id="RU367085"/>
    </source>
</evidence>
<evidence type="ECO:0000256" key="3">
    <source>
        <dbReference type="ARBA" id="ARBA00011245"/>
    </source>
</evidence>
<comment type="subunit">
    <text evidence="3 11">Monomer.</text>
</comment>
<dbReference type="GO" id="GO:0016787">
    <property type="term" value="F:hydrolase activity"/>
    <property type="evidence" value="ECO:0007669"/>
    <property type="project" value="UniProtKB-KW"/>
</dbReference>
<dbReference type="GO" id="GO:0046872">
    <property type="term" value="F:metal ion binding"/>
    <property type="evidence" value="ECO:0007669"/>
    <property type="project" value="UniProtKB-UniRule"/>
</dbReference>
<dbReference type="GO" id="GO:0004521">
    <property type="term" value="F:RNA endonuclease activity"/>
    <property type="evidence" value="ECO:0007669"/>
    <property type="project" value="UniProtKB-UniRule"/>
</dbReference>
<evidence type="ECO:0000256" key="2">
    <source>
        <dbReference type="ARBA" id="ARBA00010168"/>
    </source>
</evidence>
<keyword evidence="10" id="KW-0456">Lyase</keyword>
<organism evidence="14 15">
    <name type="scientific">Frankliniella occidentalis</name>
    <name type="common">Western flower thrips</name>
    <name type="synonym">Euthrips occidentalis</name>
    <dbReference type="NCBI Taxonomy" id="133901"/>
    <lineage>
        <taxon>Eukaryota</taxon>
        <taxon>Metazoa</taxon>
        <taxon>Ecdysozoa</taxon>
        <taxon>Arthropoda</taxon>
        <taxon>Hexapoda</taxon>
        <taxon>Insecta</taxon>
        <taxon>Pterygota</taxon>
        <taxon>Neoptera</taxon>
        <taxon>Paraneoptera</taxon>
        <taxon>Thysanoptera</taxon>
        <taxon>Terebrantia</taxon>
        <taxon>Thripoidea</taxon>
        <taxon>Thripidae</taxon>
        <taxon>Frankliniella</taxon>
    </lineage>
</organism>
<feature type="chain" id="PRO_5027163139" evidence="11">
    <location>
        <begin position="27"/>
        <end position="410"/>
    </location>
</feature>